<dbReference type="InterPro" id="IPR023093">
    <property type="entry name" value="ScpA-like_C"/>
</dbReference>
<accession>A0AA96VIS6</accession>
<dbReference type="Gene3D" id="1.10.10.580">
    <property type="entry name" value="Structural maintenance of chromosome 1. Chain E"/>
    <property type="match status" value="1"/>
</dbReference>
<protein>
    <submittedName>
        <fullName evidence="2">Segregation and condensation protein A</fullName>
    </submittedName>
</protein>
<dbReference type="AlphaFoldDB" id="A0AA96VIS6"/>
<proteinExistence type="predicted"/>
<keyword evidence="3" id="KW-1185">Reference proteome</keyword>
<dbReference type="PANTHER" id="PTHR33969:SF2">
    <property type="entry name" value="SEGREGATION AND CONDENSATION PROTEIN A"/>
    <property type="match status" value="1"/>
</dbReference>
<evidence type="ECO:0000313" key="2">
    <source>
        <dbReference type="EMBL" id="WNY27242.1"/>
    </source>
</evidence>
<reference evidence="2 3" key="1">
    <citation type="submission" date="2023-07" db="EMBL/GenBank/DDBJ databases">
        <title>Closed genome sequence of Methanosarcinaceae archaeon Am2.</title>
        <authorList>
            <person name="Poehlein A."/>
            <person name="Protasov E."/>
            <person name="Platt K."/>
            <person name="Reeh H."/>
            <person name="Daniel R."/>
            <person name="Brune A."/>
        </authorList>
    </citation>
    <scope>NUCLEOTIDE SEQUENCE [LARGE SCALE GENOMIC DNA]</scope>
    <source>
        <strain evidence="2 3">Am2</strain>
    </source>
</reference>
<dbReference type="EMBL" id="CP131061">
    <property type="protein sequence ID" value="WNY27242.1"/>
    <property type="molecule type" value="Genomic_DNA"/>
</dbReference>
<gene>
    <name evidence="2" type="primary">scpA</name>
    <name evidence="2" type="ORF">MsAm2_10340</name>
</gene>
<organism evidence="2 3">
    <name type="scientific">Methanolapillus ohkumae</name>
    <dbReference type="NCBI Taxonomy" id="3028298"/>
    <lineage>
        <taxon>Archaea</taxon>
        <taxon>Methanobacteriati</taxon>
        <taxon>Methanobacteriota</taxon>
        <taxon>Stenosarchaea group</taxon>
        <taxon>Methanomicrobia</taxon>
        <taxon>Methanosarcinales</taxon>
        <taxon>Methanosarcinaceae</taxon>
        <taxon>Methanolapillus</taxon>
    </lineage>
</organism>
<dbReference type="Gene3D" id="6.10.250.2410">
    <property type="match status" value="1"/>
</dbReference>
<evidence type="ECO:0000256" key="1">
    <source>
        <dbReference type="SAM" id="MobiDB-lite"/>
    </source>
</evidence>
<dbReference type="PANTHER" id="PTHR33969">
    <property type="entry name" value="SEGREGATION AND CONDENSATION PROTEIN A"/>
    <property type="match status" value="1"/>
</dbReference>
<feature type="region of interest" description="Disordered" evidence="1">
    <location>
        <begin position="1"/>
        <end position="57"/>
    </location>
</feature>
<dbReference type="Proteomes" id="UP001304970">
    <property type="component" value="Chromosome"/>
</dbReference>
<dbReference type="RefSeq" id="WP_338097217.1">
    <property type="nucleotide sequence ID" value="NZ_CP131061.1"/>
</dbReference>
<feature type="compositionally biased region" description="Low complexity" evidence="1">
    <location>
        <begin position="45"/>
        <end position="56"/>
    </location>
</feature>
<feature type="compositionally biased region" description="Low complexity" evidence="1">
    <location>
        <begin position="7"/>
        <end position="31"/>
    </location>
</feature>
<name>A0AA96VIS6_9EURY</name>
<dbReference type="Pfam" id="PF02616">
    <property type="entry name" value="SMC_ScpA"/>
    <property type="match status" value="1"/>
</dbReference>
<dbReference type="GeneID" id="89228453"/>
<dbReference type="InterPro" id="IPR003768">
    <property type="entry name" value="ScpA"/>
</dbReference>
<sequence length="398" mass="44589">MSFKNQKSGSSGYESNSGSSGYESKNSGSSGYKPKNSGSRKSELKAASASSSKSASVTGSLPVFESSYFVDSSFAGDASAYEDNRRLGISSKDRFISCDSAFVLSDDDDARSYFIDSLGDSLDDSGIDVDQLDFSSFIGNEPIEILVELAKSGKIDPWNIDIVHVTDTFLGKVEELERMDLRISGRTLLYSCVLLRMKSTGILLDEKIEEEWTEDGEDAWEEDEFNFDISEFPAPVFPVRREARRPVTLKELIEELKKAEKDVIQRKERLLGTQKRYIEVELTTEDVMNIAHDEAILKRTGSLLDILRHMFKTREFVTWEDVLALEKSDKIMDYITLLFLASMKEILLYQEVIFGDLFIYPFGAALGEPNGPEYEAIPASKGKIKLKNKNVEESAAEN</sequence>
<evidence type="ECO:0000313" key="3">
    <source>
        <dbReference type="Proteomes" id="UP001304970"/>
    </source>
</evidence>